<comment type="caution">
    <text evidence="9">The sequence shown here is derived from an EMBL/GenBank/DDBJ whole genome shotgun (WGS) entry which is preliminary data.</text>
</comment>
<dbReference type="GO" id="GO:0006643">
    <property type="term" value="P:membrane lipid metabolic process"/>
    <property type="evidence" value="ECO:0007669"/>
    <property type="project" value="TreeGrafter"/>
</dbReference>
<feature type="transmembrane region" description="Helical" evidence="7">
    <location>
        <begin position="44"/>
        <end position="65"/>
    </location>
</feature>
<dbReference type="PANTHER" id="PTHR21624">
    <property type="entry name" value="STEROL DESATURASE-RELATED PROTEIN"/>
    <property type="match status" value="1"/>
</dbReference>
<reference evidence="9 10" key="1">
    <citation type="submission" date="2019-05" db="EMBL/GenBank/DDBJ databases">
        <title>Hymenobacter edaphi sp. nov., isolated from abandoned arsenic-contaminated farmland soil.</title>
        <authorList>
            <person name="Nie L."/>
        </authorList>
    </citation>
    <scope>NUCLEOTIDE SEQUENCE [LARGE SCALE GENOMIC DNA]</scope>
    <source>
        <strain evidence="9 10">1-3-3-8</strain>
    </source>
</reference>
<evidence type="ECO:0000256" key="1">
    <source>
        <dbReference type="ARBA" id="ARBA00004127"/>
    </source>
</evidence>
<dbReference type="AlphaFoldDB" id="A0A5R8WUC4"/>
<keyword evidence="2 7" id="KW-0812">Transmembrane</keyword>
<feature type="transmembrane region" description="Helical" evidence="7">
    <location>
        <begin position="6"/>
        <end position="23"/>
    </location>
</feature>
<evidence type="ECO:0000313" key="9">
    <source>
        <dbReference type="EMBL" id="TLM95368.1"/>
    </source>
</evidence>
<feature type="transmembrane region" description="Helical" evidence="7">
    <location>
        <begin position="77"/>
        <end position="95"/>
    </location>
</feature>
<feature type="domain" description="Fatty acid hydroxylase" evidence="8">
    <location>
        <begin position="82"/>
        <end position="214"/>
    </location>
</feature>
<dbReference type="InterPro" id="IPR006694">
    <property type="entry name" value="Fatty_acid_hydroxylase"/>
</dbReference>
<keyword evidence="4" id="KW-0560">Oxidoreductase</keyword>
<dbReference type="GO" id="GO:0016020">
    <property type="term" value="C:membrane"/>
    <property type="evidence" value="ECO:0007669"/>
    <property type="project" value="GOC"/>
</dbReference>
<keyword evidence="5" id="KW-0443">Lipid metabolism</keyword>
<gene>
    <name evidence="9" type="ORF">FDY95_06150</name>
</gene>
<evidence type="ECO:0000313" key="10">
    <source>
        <dbReference type="Proteomes" id="UP000305517"/>
    </source>
</evidence>
<dbReference type="RefSeq" id="WP_138075868.1">
    <property type="nucleotide sequence ID" value="NZ_VAJM01000002.1"/>
</dbReference>
<feature type="transmembrane region" description="Helical" evidence="7">
    <location>
        <begin position="327"/>
        <end position="347"/>
    </location>
</feature>
<feature type="transmembrane region" description="Helical" evidence="7">
    <location>
        <begin position="301"/>
        <end position="320"/>
    </location>
</feature>
<dbReference type="PANTHER" id="PTHR21624:SF1">
    <property type="entry name" value="ALKYLGLYCEROL MONOOXYGENASE"/>
    <property type="match status" value="1"/>
</dbReference>
<evidence type="ECO:0000256" key="6">
    <source>
        <dbReference type="ARBA" id="ARBA00023136"/>
    </source>
</evidence>
<dbReference type="Pfam" id="PF04116">
    <property type="entry name" value="FA_hydroxylase"/>
    <property type="match status" value="1"/>
</dbReference>
<accession>A0A5R8WUC4</accession>
<evidence type="ECO:0000256" key="4">
    <source>
        <dbReference type="ARBA" id="ARBA00023002"/>
    </source>
</evidence>
<keyword evidence="10" id="KW-1185">Reference proteome</keyword>
<dbReference type="GO" id="GO:0012505">
    <property type="term" value="C:endomembrane system"/>
    <property type="evidence" value="ECO:0007669"/>
    <property type="project" value="UniProtKB-SubCell"/>
</dbReference>
<sequence length="418" mass="47467">MNLNPIVLSIPLYFALIGAELLVERLQHREKYRFHDAVTNISCGVTSQIAGVFLKVAVIGVYELLYQHARLWQVTRTWATSLLLFVLADLCYYFAHRYSHEINVLWGGHVVHHQSEDYNLSVALRQSSFQGMFTFAFYLPLAVLGFETTWFVYVSALVTLYQFWIHTELIGRLGPLEWVLNTPSHHRVHHGRNPKYIDRNYAGTFIVWDRLFGTFQAEEERPVYGITTPLNSWNPVWANFGHYAQMRAQLRQTPGLGNKLRVLFGRPGWRPAAQGGPYPIPDVDPANYQKYSTTAPRTVNWYVFAQYVVLIGVAAVFLFTQKDMTTPLRWAVAGWCVWAALACGALFEAKPWGYRLEPLRLAASLALLLLAARGQGWFGWAAAGGAAYLAGSALWLYSFRRAYQLAQSRQPAAQLEVA</sequence>
<dbReference type="OrthoDB" id="9770329at2"/>
<keyword evidence="6 7" id="KW-0472">Membrane</keyword>
<dbReference type="InterPro" id="IPR051689">
    <property type="entry name" value="Sterol_desaturase/TMEM195"/>
</dbReference>
<dbReference type="Proteomes" id="UP000305517">
    <property type="component" value="Unassembled WGS sequence"/>
</dbReference>
<evidence type="ECO:0000256" key="5">
    <source>
        <dbReference type="ARBA" id="ARBA00023098"/>
    </source>
</evidence>
<evidence type="ECO:0000256" key="3">
    <source>
        <dbReference type="ARBA" id="ARBA00022989"/>
    </source>
</evidence>
<name>A0A5R8WUC4_9BACT</name>
<dbReference type="GO" id="GO:0050479">
    <property type="term" value="F:glyceryl-ether monooxygenase activity"/>
    <property type="evidence" value="ECO:0007669"/>
    <property type="project" value="TreeGrafter"/>
</dbReference>
<dbReference type="GO" id="GO:0005506">
    <property type="term" value="F:iron ion binding"/>
    <property type="evidence" value="ECO:0007669"/>
    <property type="project" value="InterPro"/>
</dbReference>
<evidence type="ECO:0000259" key="8">
    <source>
        <dbReference type="Pfam" id="PF04116"/>
    </source>
</evidence>
<evidence type="ECO:0000256" key="2">
    <source>
        <dbReference type="ARBA" id="ARBA00022692"/>
    </source>
</evidence>
<comment type="subcellular location">
    <subcellularLocation>
        <location evidence="1">Endomembrane system</location>
        <topology evidence="1">Multi-pass membrane protein</topology>
    </subcellularLocation>
</comment>
<protein>
    <submittedName>
        <fullName evidence="9">Sterol desaturase family protein</fullName>
    </submittedName>
</protein>
<keyword evidence="3 7" id="KW-1133">Transmembrane helix</keyword>
<dbReference type="EMBL" id="VAJM01000002">
    <property type="protein sequence ID" value="TLM95368.1"/>
    <property type="molecule type" value="Genomic_DNA"/>
</dbReference>
<organism evidence="9 10">
    <name type="scientific">Hymenobacter jeollabukensis</name>
    <dbReference type="NCBI Taxonomy" id="2025313"/>
    <lineage>
        <taxon>Bacteria</taxon>
        <taxon>Pseudomonadati</taxon>
        <taxon>Bacteroidota</taxon>
        <taxon>Cytophagia</taxon>
        <taxon>Cytophagales</taxon>
        <taxon>Hymenobacteraceae</taxon>
        <taxon>Hymenobacter</taxon>
    </lineage>
</organism>
<evidence type="ECO:0000256" key="7">
    <source>
        <dbReference type="SAM" id="Phobius"/>
    </source>
</evidence>
<proteinExistence type="predicted"/>
<dbReference type="GO" id="GO:0008610">
    <property type="term" value="P:lipid biosynthetic process"/>
    <property type="evidence" value="ECO:0007669"/>
    <property type="project" value="InterPro"/>
</dbReference>
<feature type="transmembrane region" description="Helical" evidence="7">
    <location>
        <begin position="135"/>
        <end position="164"/>
    </location>
</feature>
<feature type="transmembrane region" description="Helical" evidence="7">
    <location>
        <begin position="377"/>
        <end position="399"/>
    </location>
</feature>